<dbReference type="Pfam" id="PF11625">
    <property type="entry name" value="DUF3253"/>
    <property type="match status" value="1"/>
</dbReference>
<proteinExistence type="predicted"/>
<accession>A0A845A8T7</accession>
<evidence type="ECO:0000313" key="1">
    <source>
        <dbReference type="EMBL" id="MXO93979.1"/>
    </source>
</evidence>
<dbReference type="EMBL" id="WTYH01000001">
    <property type="protein sequence ID" value="MXO93979.1"/>
    <property type="molecule type" value="Genomic_DNA"/>
</dbReference>
<keyword evidence="2" id="KW-1185">Reference proteome</keyword>
<dbReference type="OrthoDB" id="34459at2"/>
<organism evidence="1 2">
    <name type="scientific">Aurantiacibacter arachoides</name>
    <dbReference type="NCBI Taxonomy" id="1850444"/>
    <lineage>
        <taxon>Bacteria</taxon>
        <taxon>Pseudomonadati</taxon>
        <taxon>Pseudomonadota</taxon>
        <taxon>Alphaproteobacteria</taxon>
        <taxon>Sphingomonadales</taxon>
        <taxon>Erythrobacteraceae</taxon>
        <taxon>Aurantiacibacter</taxon>
    </lineage>
</organism>
<dbReference type="Proteomes" id="UP000460626">
    <property type="component" value="Unassembled WGS sequence"/>
</dbReference>
<evidence type="ECO:0000313" key="2">
    <source>
        <dbReference type="Proteomes" id="UP000460626"/>
    </source>
</evidence>
<dbReference type="SUPFAM" id="SSF46785">
    <property type="entry name" value="Winged helix' DNA-binding domain"/>
    <property type="match status" value="1"/>
</dbReference>
<dbReference type="AlphaFoldDB" id="A0A845A8T7"/>
<gene>
    <name evidence="1" type="ORF">GRI62_10240</name>
</gene>
<protein>
    <submittedName>
        <fullName evidence="1">DUF3253 domain-containing protein</fullName>
    </submittedName>
</protein>
<reference evidence="1 2" key="1">
    <citation type="submission" date="2019-12" db="EMBL/GenBank/DDBJ databases">
        <title>Genomic-based taxomic classification of the family Erythrobacteraceae.</title>
        <authorList>
            <person name="Xu L."/>
        </authorList>
    </citation>
    <scope>NUCLEOTIDE SEQUENCE [LARGE SCALE GENOMIC DNA]</scope>
    <source>
        <strain evidence="1 2">RC4-10-4</strain>
    </source>
</reference>
<comment type="caution">
    <text evidence="1">The sequence shown here is derived from an EMBL/GenBank/DDBJ whole genome shotgun (WGS) entry which is preliminary data.</text>
</comment>
<dbReference type="RefSeq" id="WP_131453255.1">
    <property type="nucleotide sequence ID" value="NZ_BMJK01000001.1"/>
</dbReference>
<dbReference type="Gene3D" id="1.10.10.10">
    <property type="entry name" value="Winged helix-like DNA-binding domain superfamily/Winged helix DNA-binding domain"/>
    <property type="match status" value="1"/>
</dbReference>
<sequence length="78" mass="8308">MTAFEAIAALLDSRAADATICPSEAARLLAGADRDWRSRMDEIHAASADLADKGAIALSWKGVPMRAPDGPYRIGRQP</sequence>
<dbReference type="InterPro" id="IPR036388">
    <property type="entry name" value="WH-like_DNA-bd_sf"/>
</dbReference>
<name>A0A845A8T7_9SPHN</name>
<dbReference type="InterPro" id="IPR036390">
    <property type="entry name" value="WH_DNA-bd_sf"/>
</dbReference>
<dbReference type="InterPro" id="IPR021660">
    <property type="entry name" value="DUF3253"/>
</dbReference>